<evidence type="ECO:0000313" key="1">
    <source>
        <dbReference type="EMBL" id="OTN66069.1"/>
    </source>
</evidence>
<organism evidence="1 2">
    <name type="scientific">Plasmodium knowlesi</name>
    <dbReference type="NCBI Taxonomy" id="5850"/>
    <lineage>
        <taxon>Eukaryota</taxon>
        <taxon>Sar</taxon>
        <taxon>Alveolata</taxon>
        <taxon>Apicomplexa</taxon>
        <taxon>Aconoidasida</taxon>
        <taxon>Haemosporida</taxon>
        <taxon>Plasmodiidae</taxon>
        <taxon>Plasmodium</taxon>
        <taxon>Plasmodium (Plasmodium)</taxon>
    </lineage>
</organism>
<name>A0A1Y3DPD9_PLAKN</name>
<dbReference type="EMBL" id="NETL01000024">
    <property type="protein sequence ID" value="OTN66069.1"/>
    <property type="molecule type" value="Genomic_DNA"/>
</dbReference>
<dbReference type="eggNOG" id="ENOG502SZUD">
    <property type="taxonomic scope" value="Eukaryota"/>
</dbReference>
<dbReference type="OrthoDB" id="329332at2759"/>
<proteinExistence type="predicted"/>
<evidence type="ECO:0000313" key="2">
    <source>
        <dbReference type="Proteomes" id="UP000195012"/>
    </source>
</evidence>
<dbReference type="Proteomes" id="UP000195012">
    <property type="component" value="Unassembled WGS sequence"/>
</dbReference>
<dbReference type="VEuPathDB" id="PlasmoDB:PKA1H_080011400"/>
<reference evidence="1 2" key="1">
    <citation type="submission" date="2017-05" db="EMBL/GenBank/DDBJ databases">
        <title>PacBio assembly of a Plasmodium knowlesi genome sequence with Hi-C correction and manual annotation of the SICAvar gene family.</title>
        <authorList>
            <person name="Lapp S.A."/>
            <person name="Geraldo J.A."/>
            <person name="Chien J.-T."/>
            <person name="Ay F."/>
            <person name="Pakala S.B."/>
            <person name="Batugedara G."/>
            <person name="Humphrey J.C."/>
            <person name="Debarry J.D."/>
            <person name="Le Roch K.G."/>
            <person name="Galinski M.R."/>
            <person name="Kissinger J.C."/>
        </authorList>
    </citation>
    <scope>NUCLEOTIDE SEQUENCE [LARGE SCALE GENOMIC DNA]</scope>
    <source>
        <strain evidence="2">Malayan Strain Pk1 (A+)</strain>
    </source>
</reference>
<dbReference type="VEuPathDB" id="PlasmoDB:PKNH_0806600"/>
<dbReference type="AlphaFoldDB" id="A0A1Y3DPD9"/>
<evidence type="ECO:0008006" key="3">
    <source>
        <dbReference type="Google" id="ProtNLM"/>
    </source>
</evidence>
<accession>A0A1Y3DPD9</accession>
<comment type="caution">
    <text evidence="1">The sequence shown here is derived from an EMBL/GenBank/DDBJ whole genome shotgun (WGS) entry which is preliminary data.</text>
</comment>
<gene>
    <name evidence="1" type="ORF">PKNOH_S100034400</name>
</gene>
<dbReference type="VEuPathDB" id="PlasmoDB:PKNOH_S100034400"/>
<sequence>MNRDFAQILEDFLSGGKNIRRGYRDDNDQANEENIPHILGQSGSNLFHDNIGKKLGKELEEKKNFFKYTEYSLSSLYMSDNQIPLEEDPKYETFINIITKASDANNEYKWVDDYFKCELKEEVNILTPQSQDKNFVFRKYIQPNQLKNICLLRKYEQAAISKTPEKNKVDAKIVSEYIVHDSYRQIMKALDFKLSHRIFTQAHIFHSKYGNSDHIIILVMRHYRDENFLHPLFPDRAFVQIKSYVNDNKYSDMTQKNLLNYAEIFKPYIKLRKVDSHFVEQIKDRYYGAF</sequence>
<protein>
    <recommendedName>
        <fullName evidence="3">Mediator of RNA polymerase II transcription subunit 18</fullName>
    </recommendedName>
</protein>